<dbReference type="KEGG" id="cel:CELE_F36A4.1"/>
<dbReference type="UCSC" id="F36A4.1">
    <property type="organism name" value="c. elegans"/>
</dbReference>
<dbReference type="GeneID" id="185338"/>
<dbReference type="HOGENOM" id="CLU_2252466_0_0_1"/>
<accession>Q20096</accession>
<sequence length="104" mass="12146">MHLPTICLVILCSLANGKLLFEADITCNIPGAHWCGEIYVLEKNLIKDDKLKHEKFCTSERTKSLEYTIDPTDFPIENYEIFYKLNHNVLQMEKRIVCSLENRK</sequence>
<dbReference type="OrthoDB" id="5906861at2759"/>
<evidence type="ECO:0000313" key="4">
    <source>
        <dbReference type="WormBase" id="F36A4.1"/>
    </source>
</evidence>
<dbReference type="PaxDb" id="6239-F36A4.1"/>
<protein>
    <submittedName>
        <fullName evidence="2">Uncharacterized protein</fullName>
    </submittedName>
</protein>
<dbReference type="CTD" id="185338"/>
<reference evidence="2 3" key="1">
    <citation type="journal article" date="1998" name="Science">
        <title>Genome sequence of the nematode C. elegans: a platform for investigating biology.</title>
        <authorList>
            <consortium name="The C. elegans sequencing consortium"/>
            <person name="Sulson J.E."/>
            <person name="Waterston R."/>
        </authorList>
    </citation>
    <scope>NUCLEOTIDE SEQUENCE [LARGE SCALE GENOMIC DNA]</scope>
    <source>
        <strain evidence="2 3">Bristol N2</strain>
    </source>
</reference>
<evidence type="ECO:0000313" key="3">
    <source>
        <dbReference type="Proteomes" id="UP000001940"/>
    </source>
</evidence>
<keyword evidence="3" id="KW-1185">Reference proteome</keyword>
<dbReference type="EMBL" id="BX284604">
    <property type="protein sequence ID" value="CCD69522.1"/>
    <property type="molecule type" value="Genomic_DNA"/>
</dbReference>
<evidence type="ECO:0000256" key="1">
    <source>
        <dbReference type="SAM" id="SignalP"/>
    </source>
</evidence>
<name>Q20096_CAEEL</name>
<dbReference type="Bgee" id="WBGene00018080">
    <property type="expression patterns" value="Expressed in larva and 1 other cell type or tissue"/>
</dbReference>
<proteinExistence type="predicted"/>
<feature type="signal peptide" evidence="1">
    <location>
        <begin position="1"/>
        <end position="17"/>
    </location>
</feature>
<dbReference type="AGR" id="WB:WBGene00018080"/>
<organism evidence="2 3">
    <name type="scientific">Caenorhabditis elegans</name>
    <dbReference type="NCBI Taxonomy" id="6239"/>
    <lineage>
        <taxon>Eukaryota</taxon>
        <taxon>Metazoa</taxon>
        <taxon>Ecdysozoa</taxon>
        <taxon>Nematoda</taxon>
        <taxon>Chromadorea</taxon>
        <taxon>Rhabditida</taxon>
        <taxon>Rhabditina</taxon>
        <taxon>Rhabditomorpha</taxon>
        <taxon>Rhabditoidea</taxon>
        <taxon>Rhabditidae</taxon>
        <taxon>Peloderinae</taxon>
        <taxon>Caenorhabditis</taxon>
    </lineage>
</organism>
<dbReference type="Pfam" id="PF05912">
    <property type="entry name" value="DUF870"/>
    <property type="match status" value="1"/>
</dbReference>
<dbReference type="AlphaFoldDB" id="Q20096"/>
<dbReference type="InParanoid" id="Q20096"/>
<dbReference type="RefSeq" id="NP_500529.1">
    <property type="nucleotide sequence ID" value="NM_068128.1"/>
</dbReference>
<dbReference type="PhylomeDB" id="Q20096"/>
<feature type="chain" id="PRO_5004198874" evidence="1">
    <location>
        <begin position="18"/>
        <end position="104"/>
    </location>
</feature>
<dbReference type="Proteomes" id="UP000001940">
    <property type="component" value="Chromosome IV"/>
</dbReference>
<gene>
    <name evidence="2" type="ORF">CELE_F36A4.1</name>
    <name evidence="2 4" type="ORF">F36A4.1</name>
</gene>
<dbReference type="PIR" id="T29965">
    <property type="entry name" value="T29965"/>
</dbReference>
<evidence type="ECO:0000313" key="2">
    <source>
        <dbReference type="EMBL" id="CCD69522.1"/>
    </source>
</evidence>
<dbReference type="InterPro" id="IPR008588">
    <property type="entry name" value="DUF870_CAE_spp"/>
</dbReference>
<keyword evidence="1" id="KW-0732">Signal</keyword>
<dbReference type="WormBase" id="F36A4.1">
    <property type="protein sequence ID" value="CE07177"/>
    <property type="gene ID" value="WBGene00018080"/>
</dbReference>